<accession>A0A1D1VBY9</accession>
<keyword evidence="2" id="KW-0479">Metal-binding</keyword>
<dbReference type="GO" id="GO:0022008">
    <property type="term" value="P:neurogenesis"/>
    <property type="evidence" value="ECO:0007669"/>
    <property type="project" value="TreeGrafter"/>
</dbReference>
<evidence type="ECO:0000256" key="7">
    <source>
        <dbReference type="PROSITE-ProRule" id="PRU00042"/>
    </source>
</evidence>
<dbReference type="FunFam" id="3.30.160.60:FF:000145">
    <property type="entry name" value="Zinc finger protein 574"/>
    <property type="match status" value="1"/>
</dbReference>
<dbReference type="InterPro" id="IPR013087">
    <property type="entry name" value="Znf_C2H2_type"/>
</dbReference>
<evidence type="ECO:0000313" key="10">
    <source>
        <dbReference type="Proteomes" id="UP000186922"/>
    </source>
</evidence>
<keyword evidence="3" id="KW-0677">Repeat</keyword>
<dbReference type="EMBL" id="BDGG01000005">
    <property type="protein sequence ID" value="GAU99154.1"/>
    <property type="molecule type" value="Genomic_DNA"/>
</dbReference>
<sequence>MDRSCEPTRKRLDCQICGSLFTSPSTLSRHKDVHSTTRRFVCSLCGKGYKQLAGLRAHQTVHTGNGHKCQICSKEFRQDTNLRIHMNAHRNIRPYGCFKCSKCFTQSSNLRSHVSAVHRSCYRCWTEIMPKDDLKTHIKACKTACGVEPSRSTEIAELDTQLVSRLPSRLSRSVANKVSGLKSVLVLSQTGLRVSMSGNRKCRLPYERKIRTYSVAEARK</sequence>
<evidence type="ECO:0000256" key="1">
    <source>
        <dbReference type="ARBA" id="ARBA00004123"/>
    </source>
</evidence>
<evidence type="ECO:0000313" key="9">
    <source>
        <dbReference type="EMBL" id="GAU99154.1"/>
    </source>
</evidence>
<feature type="domain" description="C2H2-type" evidence="8">
    <location>
        <begin position="12"/>
        <end position="39"/>
    </location>
</feature>
<gene>
    <name evidence="9" type="primary">RvY_10194</name>
    <name evidence="9" type="synonym">RvY_10194.1</name>
    <name evidence="9" type="ORF">RvY_10194-1</name>
</gene>
<dbReference type="PANTHER" id="PTHR16515">
    <property type="entry name" value="PR DOMAIN ZINC FINGER PROTEIN"/>
    <property type="match status" value="1"/>
</dbReference>
<dbReference type="InterPro" id="IPR036236">
    <property type="entry name" value="Znf_C2H2_sf"/>
</dbReference>
<keyword evidence="10" id="KW-1185">Reference proteome</keyword>
<dbReference type="SMART" id="SM00355">
    <property type="entry name" value="ZnF_C2H2"/>
    <property type="match status" value="4"/>
</dbReference>
<organism evidence="9 10">
    <name type="scientific">Ramazzottius varieornatus</name>
    <name type="common">Water bear</name>
    <name type="synonym">Tardigrade</name>
    <dbReference type="NCBI Taxonomy" id="947166"/>
    <lineage>
        <taxon>Eukaryota</taxon>
        <taxon>Metazoa</taxon>
        <taxon>Ecdysozoa</taxon>
        <taxon>Tardigrada</taxon>
        <taxon>Eutardigrada</taxon>
        <taxon>Parachela</taxon>
        <taxon>Hypsibioidea</taxon>
        <taxon>Ramazzottiidae</taxon>
        <taxon>Ramazzottius</taxon>
    </lineage>
</organism>
<evidence type="ECO:0000256" key="6">
    <source>
        <dbReference type="ARBA" id="ARBA00023242"/>
    </source>
</evidence>
<evidence type="ECO:0000259" key="8">
    <source>
        <dbReference type="PROSITE" id="PS50157"/>
    </source>
</evidence>
<evidence type="ECO:0000256" key="2">
    <source>
        <dbReference type="ARBA" id="ARBA00022723"/>
    </source>
</evidence>
<keyword evidence="5" id="KW-0862">Zinc</keyword>
<dbReference type="SUPFAM" id="SSF57667">
    <property type="entry name" value="beta-beta-alpha zinc fingers"/>
    <property type="match status" value="2"/>
</dbReference>
<protein>
    <recommendedName>
        <fullName evidence="8">C2H2-type domain-containing protein</fullName>
    </recommendedName>
</protein>
<dbReference type="PANTHER" id="PTHR16515:SF20">
    <property type="entry name" value="PR DOMAIN ZINC FINGER PROTEIN 12"/>
    <property type="match status" value="1"/>
</dbReference>
<evidence type="ECO:0000256" key="3">
    <source>
        <dbReference type="ARBA" id="ARBA00022737"/>
    </source>
</evidence>
<feature type="domain" description="C2H2-type" evidence="8">
    <location>
        <begin position="67"/>
        <end position="94"/>
    </location>
</feature>
<dbReference type="AlphaFoldDB" id="A0A1D1VBY9"/>
<feature type="domain" description="C2H2-type" evidence="8">
    <location>
        <begin position="40"/>
        <end position="67"/>
    </location>
</feature>
<dbReference type="GO" id="GO:0005634">
    <property type="term" value="C:nucleus"/>
    <property type="evidence" value="ECO:0007669"/>
    <property type="project" value="UniProtKB-SubCell"/>
</dbReference>
<comment type="caution">
    <text evidence="9">The sequence shown here is derived from an EMBL/GenBank/DDBJ whole genome shotgun (WGS) entry which is preliminary data.</text>
</comment>
<dbReference type="STRING" id="947166.A0A1D1VBY9"/>
<dbReference type="Gene3D" id="3.30.160.60">
    <property type="entry name" value="Classic Zinc Finger"/>
    <property type="match status" value="3"/>
</dbReference>
<dbReference type="GO" id="GO:0010468">
    <property type="term" value="P:regulation of gene expression"/>
    <property type="evidence" value="ECO:0007669"/>
    <property type="project" value="TreeGrafter"/>
</dbReference>
<proteinExistence type="predicted"/>
<name>A0A1D1VBY9_RAMVA</name>
<dbReference type="InterPro" id="IPR050331">
    <property type="entry name" value="Zinc_finger"/>
</dbReference>
<reference evidence="9 10" key="1">
    <citation type="journal article" date="2016" name="Nat. Commun.">
        <title>Extremotolerant tardigrade genome and improved radiotolerance of human cultured cells by tardigrade-unique protein.</title>
        <authorList>
            <person name="Hashimoto T."/>
            <person name="Horikawa D.D."/>
            <person name="Saito Y."/>
            <person name="Kuwahara H."/>
            <person name="Kozuka-Hata H."/>
            <person name="Shin-I T."/>
            <person name="Minakuchi Y."/>
            <person name="Ohishi K."/>
            <person name="Motoyama A."/>
            <person name="Aizu T."/>
            <person name="Enomoto A."/>
            <person name="Kondo K."/>
            <person name="Tanaka S."/>
            <person name="Hara Y."/>
            <person name="Koshikawa S."/>
            <person name="Sagara H."/>
            <person name="Miura T."/>
            <person name="Yokobori S."/>
            <person name="Miyagawa K."/>
            <person name="Suzuki Y."/>
            <person name="Kubo T."/>
            <person name="Oyama M."/>
            <person name="Kohara Y."/>
            <person name="Fujiyama A."/>
            <person name="Arakawa K."/>
            <person name="Katayama T."/>
            <person name="Toyoda A."/>
            <person name="Kunieda T."/>
        </authorList>
    </citation>
    <scope>NUCLEOTIDE SEQUENCE [LARGE SCALE GENOMIC DNA]</scope>
    <source>
        <strain evidence="9 10">YOKOZUNA-1</strain>
    </source>
</reference>
<keyword evidence="6" id="KW-0539">Nucleus</keyword>
<dbReference type="Pfam" id="PF13912">
    <property type="entry name" value="zf-C2H2_6"/>
    <property type="match status" value="1"/>
</dbReference>
<keyword evidence="4 7" id="KW-0863">Zinc-finger</keyword>
<dbReference type="GO" id="GO:0008270">
    <property type="term" value="F:zinc ion binding"/>
    <property type="evidence" value="ECO:0007669"/>
    <property type="project" value="UniProtKB-KW"/>
</dbReference>
<dbReference type="Proteomes" id="UP000186922">
    <property type="component" value="Unassembled WGS sequence"/>
</dbReference>
<evidence type="ECO:0000256" key="4">
    <source>
        <dbReference type="ARBA" id="ARBA00022771"/>
    </source>
</evidence>
<feature type="domain" description="C2H2-type" evidence="8">
    <location>
        <begin position="95"/>
        <end position="118"/>
    </location>
</feature>
<comment type="subcellular location">
    <subcellularLocation>
        <location evidence="1">Nucleus</location>
    </subcellularLocation>
</comment>
<dbReference type="PROSITE" id="PS50157">
    <property type="entry name" value="ZINC_FINGER_C2H2_2"/>
    <property type="match status" value="4"/>
</dbReference>
<dbReference type="PROSITE" id="PS00028">
    <property type="entry name" value="ZINC_FINGER_C2H2_1"/>
    <property type="match status" value="4"/>
</dbReference>
<dbReference type="Pfam" id="PF00096">
    <property type="entry name" value="zf-C2H2"/>
    <property type="match status" value="3"/>
</dbReference>
<evidence type="ECO:0000256" key="5">
    <source>
        <dbReference type="ARBA" id="ARBA00022833"/>
    </source>
</evidence>
<dbReference type="OrthoDB" id="6077919at2759"/>